<dbReference type="GO" id="GO:0003700">
    <property type="term" value="F:DNA-binding transcription factor activity"/>
    <property type="evidence" value="ECO:0007669"/>
    <property type="project" value="TreeGrafter"/>
</dbReference>
<dbReference type="InterPro" id="IPR050807">
    <property type="entry name" value="TransReg_Diox_bact_type"/>
</dbReference>
<dbReference type="PROSITE" id="PS50943">
    <property type="entry name" value="HTH_CROC1"/>
    <property type="match status" value="1"/>
</dbReference>
<dbReference type="AlphaFoldDB" id="A0A7M2YYV9"/>
<feature type="domain" description="HTH cro/C1-type" evidence="2">
    <location>
        <begin position="38"/>
        <end position="92"/>
    </location>
</feature>
<keyword evidence="1" id="KW-0238">DNA-binding</keyword>
<accession>A0A7M2YYV9</accession>
<evidence type="ECO:0000256" key="1">
    <source>
        <dbReference type="ARBA" id="ARBA00023125"/>
    </source>
</evidence>
<dbReference type="Proteomes" id="UP000254134">
    <property type="component" value="Unassembled WGS sequence"/>
</dbReference>
<evidence type="ECO:0000313" key="4">
    <source>
        <dbReference type="Proteomes" id="UP000254134"/>
    </source>
</evidence>
<dbReference type="Pfam" id="PF01381">
    <property type="entry name" value="HTH_3"/>
    <property type="match status" value="1"/>
</dbReference>
<evidence type="ECO:0000259" key="2">
    <source>
        <dbReference type="PROSITE" id="PS50943"/>
    </source>
</evidence>
<proteinExistence type="predicted"/>
<keyword evidence="4" id="KW-1185">Reference proteome</keyword>
<dbReference type="Gene3D" id="1.10.260.40">
    <property type="entry name" value="lambda repressor-like DNA-binding domains"/>
    <property type="match status" value="1"/>
</dbReference>
<dbReference type="InterPro" id="IPR001387">
    <property type="entry name" value="Cro/C1-type_HTH"/>
</dbReference>
<dbReference type="CDD" id="cd00093">
    <property type="entry name" value="HTH_XRE"/>
    <property type="match status" value="1"/>
</dbReference>
<comment type="caution">
    <text evidence="3">The sequence shown here is derived from an EMBL/GenBank/DDBJ whole genome shotgun (WGS) entry which is preliminary data.</text>
</comment>
<dbReference type="PANTHER" id="PTHR46797">
    <property type="entry name" value="HTH-TYPE TRANSCRIPTIONAL REGULATOR"/>
    <property type="match status" value="1"/>
</dbReference>
<dbReference type="SUPFAM" id="SSF47413">
    <property type="entry name" value="lambda repressor-like DNA-binding domains"/>
    <property type="match status" value="1"/>
</dbReference>
<reference evidence="4" key="2">
    <citation type="journal article" date="2019" name="MicrobiologyOpen">
        <title>High-quality draft genome sequence of Gaiella occulta isolated from a 150 meter deep mineral water borehole and comparison with the genome sequences of other deep-branching lineages of the phylum Actinobacteria.</title>
        <authorList>
            <person name="Severino R."/>
            <person name="Froufe H.J.C."/>
            <person name="Barroso C."/>
            <person name="Albuquerque L."/>
            <person name="Lobo-da-Cunha A."/>
            <person name="da Costa M.S."/>
            <person name="Egas C."/>
        </authorList>
    </citation>
    <scope>NUCLEOTIDE SEQUENCE [LARGE SCALE GENOMIC DNA]</scope>
    <source>
        <strain evidence="4">F2-233</strain>
    </source>
</reference>
<organism evidence="3 4">
    <name type="scientific">Gaiella occulta</name>
    <dbReference type="NCBI Taxonomy" id="1002870"/>
    <lineage>
        <taxon>Bacteria</taxon>
        <taxon>Bacillati</taxon>
        <taxon>Actinomycetota</taxon>
        <taxon>Thermoleophilia</taxon>
        <taxon>Gaiellales</taxon>
        <taxon>Gaiellaceae</taxon>
        <taxon>Gaiella</taxon>
    </lineage>
</organism>
<dbReference type="EMBL" id="QQZY01000002">
    <property type="protein sequence ID" value="RDI75347.1"/>
    <property type="molecule type" value="Genomic_DNA"/>
</dbReference>
<name>A0A7M2YYV9_9ACTN</name>
<dbReference type="SMART" id="SM00530">
    <property type="entry name" value="HTH_XRE"/>
    <property type="match status" value="1"/>
</dbReference>
<sequence length="99" mass="10971">MATTNFKDYVKNVEANLSEEGRATLDAFREHYDLAYQLLELRREHELTQKELAKMSGIPQSEISRIERGVANPTKATIEALSGALGARLALVREPASVA</sequence>
<dbReference type="GO" id="GO:0003677">
    <property type="term" value="F:DNA binding"/>
    <property type="evidence" value="ECO:0007669"/>
    <property type="project" value="UniProtKB-KW"/>
</dbReference>
<dbReference type="RefSeq" id="WP_181813411.1">
    <property type="nucleotide sequence ID" value="NZ_QQZY01000002.1"/>
</dbReference>
<evidence type="ECO:0000313" key="3">
    <source>
        <dbReference type="EMBL" id="RDI75347.1"/>
    </source>
</evidence>
<dbReference type="GO" id="GO:0005829">
    <property type="term" value="C:cytosol"/>
    <property type="evidence" value="ECO:0007669"/>
    <property type="project" value="TreeGrafter"/>
</dbReference>
<gene>
    <name evidence="3" type="ORF">Gocc_1145</name>
</gene>
<protein>
    <submittedName>
        <fullName evidence="3">C-terminal CBS domain-containing transcription regulator</fullName>
    </submittedName>
</protein>
<dbReference type="PANTHER" id="PTHR46797:SF1">
    <property type="entry name" value="METHYLPHOSPHONATE SYNTHASE"/>
    <property type="match status" value="1"/>
</dbReference>
<reference evidence="3 4" key="1">
    <citation type="submission" date="2018-07" db="EMBL/GenBank/DDBJ databases">
        <title>High-quality-draft genome sequence of Gaiella occulta.</title>
        <authorList>
            <person name="Severino R."/>
            <person name="Froufe H.J.C."/>
            <person name="Rainey F.A."/>
            <person name="Barroso C."/>
            <person name="Albuquerque L."/>
            <person name="Lobo-Da-Cunha A."/>
            <person name="Da Costa M.S."/>
            <person name="Egas C."/>
        </authorList>
    </citation>
    <scope>NUCLEOTIDE SEQUENCE [LARGE SCALE GENOMIC DNA]</scope>
    <source>
        <strain evidence="3 4">F2-233</strain>
    </source>
</reference>
<dbReference type="InterPro" id="IPR010982">
    <property type="entry name" value="Lambda_DNA-bd_dom_sf"/>
</dbReference>